<evidence type="ECO:0000313" key="2">
    <source>
        <dbReference type="EMBL" id="BAS82714.1"/>
    </source>
</evidence>
<dbReference type="AlphaFoldDB" id="A0A0P0VU58"/>
<dbReference type="InParanoid" id="A0A0P0VU58"/>
<proteinExistence type="predicted"/>
<dbReference type="EMBL" id="AP014959">
    <property type="protein sequence ID" value="BAS82714.1"/>
    <property type="molecule type" value="Genomic_DNA"/>
</dbReference>
<evidence type="ECO:0000256" key="1">
    <source>
        <dbReference type="SAM" id="MobiDB-lite"/>
    </source>
</evidence>
<dbReference type="PaxDb" id="39947-A0A0P0VU58"/>
<protein>
    <submittedName>
        <fullName evidence="2">Os03g0190651 protein</fullName>
    </submittedName>
</protein>
<organism evidence="2 3">
    <name type="scientific">Oryza sativa subsp. japonica</name>
    <name type="common">Rice</name>
    <dbReference type="NCBI Taxonomy" id="39947"/>
    <lineage>
        <taxon>Eukaryota</taxon>
        <taxon>Viridiplantae</taxon>
        <taxon>Streptophyta</taxon>
        <taxon>Embryophyta</taxon>
        <taxon>Tracheophyta</taxon>
        <taxon>Spermatophyta</taxon>
        <taxon>Magnoliopsida</taxon>
        <taxon>Liliopsida</taxon>
        <taxon>Poales</taxon>
        <taxon>Poaceae</taxon>
        <taxon>BOP clade</taxon>
        <taxon>Oryzoideae</taxon>
        <taxon>Oryzeae</taxon>
        <taxon>Oryzinae</taxon>
        <taxon>Oryza</taxon>
        <taxon>Oryza sativa</taxon>
    </lineage>
</organism>
<reference evidence="3" key="1">
    <citation type="journal article" date="2005" name="Nature">
        <title>The map-based sequence of the rice genome.</title>
        <authorList>
            <consortium name="International rice genome sequencing project (IRGSP)"/>
            <person name="Matsumoto T."/>
            <person name="Wu J."/>
            <person name="Kanamori H."/>
            <person name="Katayose Y."/>
            <person name="Fujisawa M."/>
            <person name="Namiki N."/>
            <person name="Mizuno H."/>
            <person name="Yamamoto K."/>
            <person name="Antonio B.A."/>
            <person name="Baba T."/>
            <person name="Sakata K."/>
            <person name="Nagamura Y."/>
            <person name="Aoki H."/>
            <person name="Arikawa K."/>
            <person name="Arita K."/>
            <person name="Bito T."/>
            <person name="Chiden Y."/>
            <person name="Fujitsuka N."/>
            <person name="Fukunaka R."/>
            <person name="Hamada M."/>
            <person name="Harada C."/>
            <person name="Hayashi A."/>
            <person name="Hijishita S."/>
            <person name="Honda M."/>
            <person name="Hosokawa S."/>
            <person name="Ichikawa Y."/>
            <person name="Idonuma A."/>
            <person name="Iijima M."/>
            <person name="Ikeda M."/>
            <person name="Ikeno M."/>
            <person name="Ito K."/>
            <person name="Ito S."/>
            <person name="Ito T."/>
            <person name="Ito Y."/>
            <person name="Ito Y."/>
            <person name="Iwabuchi A."/>
            <person name="Kamiya K."/>
            <person name="Karasawa W."/>
            <person name="Kurita K."/>
            <person name="Katagiri S."/>
            <person name="Kikuta A."/>
            <person name="Kobayashi H."/>
            <person name="Kobayashi N."/>
            <person name="Machita K."/>
            <person name="Maehara T."/>
            <person name="Masukawa M."/>
            <person name="Mizubayashi T."/>
            <person name="Mukai Y."/>
            <person name="Nagasaki H."/>
            <person name="Nagata Y."/>
            <person name="Naito S."/>
            <person name="Nakashima M."/>
            <person name="Nakama Y."/>
            <person name="Nakamichi Y."/>
            <person name="Nakamura M."/>
            <person name="Meguro A."/>
            <person name="Negishi M."/>
            <person name="Ohta I."/>
            <person name="Ohta T."/>
            <person name="Okamoto M."/>
            <person name="Ono N."/>
            <person name="Saji S."/>
            <person name="Sakaguchi M."/>
            <person name="Sakai K."/>
            <person name="Shibata M."/>
            <person name="Shimokawa T."/>
            <person name="Song J."/>
            <person name="Takazaki Y."/>
            <person name="Terasawa K."/>
            <person name="Tsugane M."/>
            <person name="Tsuji K."/>
            <person name="Ueda S."/>
            <person name="Waki K."/>
            <person name="Yamagata H."/>
            <person name="Yamamoto M."/>
            <person name="Yamamoto S."/>
            <person name="Yamane H."/>
            <person name="Yoshiki S."/>
            <person name="Yoshihara R."/>
            <person name="Yukawa K."/>
            <person name="Zhong H."/>
            <person name="Yano M."/>
            <person name="Yuan Q."/>
            <person name="Ouyang S."/>
            <person name="Liu J."/>
            <person name="Jones K.M."/>
            <person name="Gansberger K."/>
            <person name="Moffat K."/>
            <person name="Hill J."/>
            <person name="Bera J."/>
            <person name="Fadrosh D."/>
            <person name="Jin S."/>
            <person name="Johri S."/>
            <person name="Kim M."/>
            <person name="Overton L."/>
            <person name="Reardon M."/>
            <person name="Tsitrin T."/>
            <person name="Vuong H."/>
            <person name="Weaver B."/>
            <person name="Ciecko A."/>
            <person name="Tallon L."/>
            <person name="Jackson J."/>
            <person name="Pai G."/>
            <person name="Aken S.V."/>
            <person name="Utterback T."/>
            <person name="Reidmuller S."/>
            <person name="Feldblyum T."/>
            <person name="Hsiao J."/>
            <person name="Zismann V."/>
            <person name="Iobst S."/>
            <person name="de Vazeille A.R."/>
            <person name="Buell C.R."/>
            <person name="Ying K."/>
            <person name="Li Y."/>
            <person name="Lu T."/>
            <person name="Huang Y."/>
            <person name="Zhao Q."/>
            <person name="Feng Q."/>
            <person name="Zhang L."/>
            <person name="Zhu J."/>
            <person name="Weng Q."/>
            <person name="Mu J."/>
            <person name="Lu Y."/>
            <person name="Fan D."/>
            <person name="Liu Y."/>
            <person name="Guan J."/>
            <person name="Zhang Y."/>
            <person name="Yu S."/>
            <person name="Liu X."/>
            <person name="Zhang Y."/>
            <person name="Hong G."/>
            <person name="Han B."/>
            <person name="Choisne N."/>
            <person name="Demange N."/>
            <person name="Orjeda G."/>
            <person name="Samain S."/>
            <person name="Cattolico L."/>
            <person name="Pelletier E."/>
            <person name="Couloux A."/>
            <person name="Segurens B."/>
            <person name="Wincker P."/>
            <person name="D'Hont A."/>
            <person name="Scarpelli C."/>
            <person name="Weissenbach J."/>
            <person name="Salanoubat M."/>
            <person name="Quetier F."/>
            <person name="Yu Y."/>
            <person name="Kim H.R."/>
            <person name="Rambo T."/>
            <person name="Currie J."/>
            <person name="Collura K."/>
            <person name="Luo M."/>
            <person name="Yang T."/>
            <person name="Ammiraju J.S.S."/>
            <person name="Engler F."/>
            <person name="Soderlund C."/>
            <person name="Wing R.A."/>
            <person name="Palmer L.E."/>
            <person name="de la Bastide M."/>
            <person name="Spiegel L."/>
            <person name="Nascimento L."/>
            <person name="Zutavern T."/>
            <person name="O'Shaughnessy A."/>
            <person name="Dike S."/>
            <person name="Dedhia N."/>
            <person name="Preston R."/>
            <person name="Balija V."/>
            <person name="McCombie W.R."/>
            <person name="Chow T."/>
            <person name="Chen H."/>
            <person name="Chung M."/>
            <person name="Chen C."/>
            <person name="Shaw J."/>
            <person name="Wu H."/>
            <person name="Hsiao K."/>
            <person name="Chao Y."/>
            <person name="Chu M."/>
            <person name="Cheng C."/>
            <person name="Hour A."/>
            <person name="Lee P."/>
            <person name="Lin S."/>
            <person name="Lin Y."/>
            <person name="Liou J."/>
            <person name="Liu S."/>
            <person name="Hsing Y."/>
            <person name="Raghuvanshi S."/>
            <person name="Mohanty A."/>
            <person name="Bharti A.K."/>
            <person name="Gaur A."/>
            <person name="Gupta V."/>
            <person name="Kumar D."/>
            <person name="Ravi V."/>
            <person name="Vij S."/>
            <person name="Kapur A."/>
            <person name="Khurana P."/>
            <person name="Khurana P."/>
            <person name="Khurana J.P."/>
            <person name="Tyagi A.K."/>
            <person name="Gaikwad K."/>
            <person name="Singh A."/>
            <person name="Dalal V."/>
            <person name="Srivastava S."/>
            <person name="Dixit A."/>
            <person name="Pal A.K."/>
            <person name="Ghazi I.A."/>
            <person name="Yadav M."/>
            <person name="Pandit A."/>
            <person name="Bhargava A."/>
            <person name="Sureshbabu K."/>
            <person name="Batra K."/>
            <person name="Sharma T.R."/>
            <person name="Mohapatra T."/>
            <person name="Singh N.K."/>
            <person name="Messing J."/>
            <person name="Nelson A.B."/>
            <person name="Fuks G."/>
            <person name="Kavchok S."/>
            <person name="Keizer G."/>
            <person name="Linton E."/>
            <person name="Llaca V."/>
            <person name="Song R."/>
            <person name="Tanyolac B."/>
            <person name="Young S."/>
            <person name="Ho-Il K."/>
            <person name="Hahn J.H."/>
            <person name="Sangsakoo G."/>
            <person name="Vanavichit A."/>
            <person name="de Mattos Luiz.A.T."/>
            <person name="Zimmer P.D."/>
            <person name="Malone G."/>
            <person name="Dellagostin O."/>
            <person name="de Oliveira A.C."/>
            <person name="Bevan M."/>
            <person name="Bancroft I."/>
            <person name="Minx P."/>
            <person name="Cordum H."/>
            <person name="Wilson R."/>
            <person name="Cheng Z."/>
            <person name="Jin W."/>
            <person name="Jiang J."/>
            <person name="Leong S.A."/>
            <person name="Iwama H."/>
            <person name="Gojobori T."/>
            <person name="Itoh T."/>
            <person name="Niimura Y."/>
            <person name="Fujii Y."/>
            <person name="Habara T."/>
            <person name="Sakai H."/>
            <person name="Sato Y."/>
            <person name="Wilson G."/>
            <person name="Kumar K."/>
            <person name="McCouch S."/>
            <person name="Juretic N."/>
            <person name="Hoen D."/>
            <person name="Wright S."/>
            <person name="Bruskiewich R."/>
            <person name="Bureau T."/>
            <person name="Miyao A."/>
            <person name="Hirochika H."/>
            <person name="Nishikawa T."/>
            <person name="Kadowaki K."/>
            <person name="Sugiura M."/>
            <person name="Burr B."/>
            <person name="Sasaki T."/>
        </authorList>
    </citation>
    <scope>NUCLEOTIDE SEQUENCE [LARGE SCALE GENOMIC DNA]</scope>
    <source>
        <strain evidence="3">cv. Nipponbare</strain>
    </source>
</reference>
<sequence>MATDGEMAGSRWERSGNGEREGRWTVDWKVVGGRLPWWITSLSRPPVAPPILHLSNAATDGEKAGSRRERSYATIGDTSLVLMAPRAAGERGAGR</sequence>
<dbReference type="Proteomes" id="UP000059680">
    <property type="component" value="Chromosome 3"/>
</dbReference>
<reference evidence="2 3" key="3">
    <citation type="journal article" date="2013" name="Rice">
        <title>Improvement of the Oryza sativa Nipponbare reference genome using next generation sequence and optical map data.</title>
        <authorList>
            <person name="Kawahara Y."/>
            <person name="de la Bastide M."/>
            <person name="Hamilton J.P."/>
            <person name="Kanamori H."/>
            <person name="McCombie W.R."/>
            <person name="Ouyang S."/>
            <person name="Schwartz D.C."/>
            <person name="Tanaka T."/>
            <person name="Wu J."/>
            <person name="Zhou S."/>
            <person name="Childs K.L."/>
            <person name="Davidson R.M."/>
            <person name="Lin H."/>
            <person name="Quesada-Ocampo L."/>
            <person name="Vaillancourt B."/>
            <person name="Sakai H."/>
            <person name="Lee S.S."/>
            <person name="Kim J."/>
            <person name="Numa H."/>
            <person name="Itoh T."/>
            <person name="Buell C.R."/>
            <person name="Matsumoto T."/>
        </authorList>
    </citation>
    <scope>NUCLEOTIDE SEQUENCE [LARGE SCALE GENOMIC DNA]</scope>
    <source>
        <strain evidence="3">cv. Nipponbare</strain>
    </source>
</reference>
<gene>
    <name evidence="2" type="ordered locus">Os03g0190651</name>
    <name evidence="2" type="ORF">OSNPB_030190651</name>
</gene>
<keyword evidence="3" id="KW-1185">Reference proteome</keyword>
<reference evidence="2 3" key="2">
    <citation type="journal article" date="2013" name="Plant Cell Physiol.">
        <title>Rice Annotation Project Database (RAP-DB): an integrative and interactive database for rice genomics.</title>
        <authorList>
            <person name="Sakai H."/>
            <person name="Lee S.S."/>
            <person name="Tanaka T."/>
            <person name="Numa H."/>
            <person name="Kim J."/>
            <person name="Kawahara Y."/>
            <person name="Wakimoto H."/>
            <person name="Yang C.C."/>
            <person name="Iwamoto M."/>
            <person name="Abe T."/>
            <person name="Yamada Y."/>
            <person name="Muto A."/>
            <person name="Inokuchi H."/>
            <person name="Ikemura T."/>
            <person name="Matsumoto T."/>
            <person name="Sasaki T."/>
            <person name="Itoh T."/>
        </authorList>
    </citation>
    <scope>NUCLEOTIDE SEQUENCE [LARGE SCALE GENOMIC DNA]</scope>
    <source>
        <strain evidence="3">cv. Nipponbare</strain>
    </source>
</reference>
<evidence type="ECO:0000313" key="3">
    <source>
        <dbReference type="Proteomes" id="UP000059680"/>
    </source>
</evidence>
<feature type="compositionally biased region" description="Basic and acidic residues" evidence="1">
    <location>
        <begin position="11"/>
        <end position="20"/>
    </location>
</feature>
<accession>A0A0P0VU58</accession>
<name>A0A0P0VU58_ORYSJ</name>
<feature type="region of interest" description="Disordered" evidence="1">
    <location>
        <begin position="1"/>
        <end position="20"/>
    </location>
</feature>